<dbReference type="AlphaFoldDB" id="A0A6G7GIF3"/>
<protein>
    <submittedName>
        <fullName evidence="1">Putative transposase</fullName>
    </submittedName>
</protein>
<evidence type="ECO:0000313" key="2">
    <source>
        <dbReference type="Proteomes" id="UP000501926"/>
    </source>
</evidence>
<sequence>MFMVIRMRWSSNWYADKKNVCSVCHTPSKTYYDSEIKRAIDFSSGAFRIYVEFEYRRVFCKKCMP</sequence>
<proteinExistence type="predicted"/>
<organism evidence="1 2">
    <name type="scientific">Kuenenia stuttgartiensis</name>
    <dbReference type="NCBI Taxonomy" id="174633"/>
    <lineage>
        <taxon>Bacteria</taxon>
        <taxon>Pseudomonadati</taxon>
        <taxon>Planctomycetota</taxon>
        <taxon>Candidatus Brocadiia</taxon>
        <taxon>Candidatus Brocadiales</taxon>
        <taxon>Candidatus Brocadiaceae</taxon>
        <taxon>Candidatus Kuenenia</taxon>
    </lineage>
</organism>
<dbReference type="Proteomes" id="UP000501926">
    <property type="component" value="Chromosome"/>
</dbReference>
<dbReference type="EMBL" id="CP049055">
    <property type="protein sequence ID" value="QII09390.1"/>
    <property type="molecule type" value="Genomic_DNA"/>
</dbReference>
<reference evidence="1 2" key="1">
    <citation type="submission" date="2020-02" db="EMBL/GenBank/DDBJ databases">
        <title>Newly sequenced genome of strain CSTR1 showed variability in Candidatus Kuenenia stuttgartiensis genomes.</title>
        <authorList>
            <person name="Ding C."/>
            <person name="Adrian L."/>
        </authorList>
    </citation>
    <scope>NUCLEOTIDE SEQUENCE [LARGE SCALE GENOMIC DNA]</scope>
    <source>
        <strain evidence="1 2">CSTR1</strain>
    </source>
</reference>
<evidence type="ECO:0000313" key="1">
    <source>
        <dbReference type="EMBL" id="QII09390.1"/>
    </source>
</evidence>
<accession>A0A6G7GIF3</accession>
<gene>
    <name evidence="1" type="ORF">KsCSTR_00110</name>
</gene>
<name>A0A6G7GIF3_KUEST</name>